<evidence type="ECO:0000256" key="13">
    <source>
        <dbReference type="ARBA" id="ARBA00022777"/>
    </source>
</evidence>
<evidence type="ECO:0000256" key="17">
    <source>
        <dbReference type="ARBA" id="ARBA00023014"/>
    </source>
</evidence>
<evidence type="ECO:0000256" key="9">
    <source>
        <dbReference type="ARBA" id="ARBA00022553"/>
    </source>
</evidence>
<dbReference type="InterPro" id="IPR000014">
    <property type="entry name" value="PAS"/>
</dbReference>
<dbReference type="SUPFAM" id="SSF55785">
    <property type="entry name" value="PYP-like sensor domain (PAS domain)"/>
    <property type="match status" value="1"/>
</dbReference>
<feature type="domain" description="Histidine kinase" evidence="21">
    <location>
        <begin position="377"/>
        <end position="572"/>
    </location>
</feature>
<comment type="cofactor">
    <cofactor evidence="2">
        <name>[4Fe-4S] cluster</name>
        <dbReference type="ChEBI" id="CHEBI:49883"/>
    </cofactor>
</comment>
<dbReference type="CDD" id="cd16917">
    <property type="entry name" value="HATPase_UhpB-NarQ-NarX-like"/>
    <property type="match status" value="1"/>
</dbReference>
<dbReference type="CDD" id="cd00130">
    <property type="entry name" value="PAS"/>
    <property type="match status" value="1"/>
</dbReference>
<keyword evidence="20" id="KW-0472">Membrane</keyword>
<dbReference type="InterPro" id="IPR035965">
    <property type="entry name" value="PAS-like_dom_sf"/>
</dbReference>
<comment type="function">
    <text evidence="18">Member of the two-component regulatory system NreB/NreC involved in the control of dissimilatory nitrate/nitrite reduction in response to oxygen. NreB functions as a direct oxygen sensor histidine kinase which is autophosphorylated, in the absence of oxygen, probably at the conserved histidine residue, and transfers its phosphate group probably to a conserved aspartate residue of NreC. NreB/NreC activates the expression of the nitrate (narGHJI) and nitrite (nir) reductase operons, as well as the putative nitrate transporter gene narT.</text>
</comment>
<evidence type="ECO:0000256" key="2">
    <source>
        <dbReference type="ARBA" id="ARBA00001966"/>
    </source>
</evidence>
<dbReference type="EMBL" id="SMFX01000001">
    <property type="protein sequence ID" value="TCK18346.1"/>
    <property type="molecule type" value="Genomic_DNA"/>
</dbReference>
<dbReference type="Pfam" id="PF13426">
    <property type="entry name" value="PAS_9"/>
    <property type="match status" value="1"/>
</dbReference>
<evidence type="ECO:0000256" key="14">
    <source>
        <dbReference type="ARBA" id="ARBA00022840"/>
    </source>
</evidence>
<comment type="catalytic activity">
    <reaction evidence="1">
        <text>ATP + protein L-histidine = ADP + protein N-phospho-L-histidine.</text>
        <dbReference type="EC" id="2.7.13.3"/>
    </reaction>
</comment>
<keyword evidence="8" id="KW-0963">Cytoplasm</keyword>
<evidence type="ECO:0000256" key="1">
    <source>
        <dbReference type="ARBA" id="ARBA00000085"/>
    </source>
</evidence>
<feature type="transmembrane region" description="Helical" evidence="20">
    <location>
        <begin position="157"/>
        <end position="179"/>
    </location>
</feature>
<accession>A0A4V2PGW2</accession>
<evidence type="ECO:0000313" key="25">
    <source>
        <dbReference type="Proteomes" id="UP000295707"/>
    </source>
</evidence>
<evidence type="ECO:0000256" key="8">
    <source>
        <dbReference type="ARBA" id="ARBA00022490"/>
    </source>
</evidence>
<dbReference type="GO" id="GO:0005737">
    <property type="term" value="C:cytoplasm"/>
    <property type="evidence" value="ECO:0007669"/>
    <property type="project" value="UniProtKB-SubCell"/>
</dbReference>
<sequence>MLVSPFRSLRVRLIVGVVMIEIVMLSLLVWSNLAVIRQAHGDRLRDTANSILEQITTTTGSYLVEVDYAALEEYLHNIAKQDELTYLAVLDRDQRPVVSLGTLPDKPWPKTETDPLAVEDGTFDVAGDIFIGGKPMGHVRLGFSLDRMEQSIEQAKIRSVIIAGTEITLTIILTVFFGIRLTRRIGKLASAAQRVGAGDYSVKLDTGQADEVGMTARAFNRMVTEISRRTRRLQETLARERVIEETAIDGMITYDSQCCILSANPAMTTLFGYPEATLVGHLTTVLLEHADQAEWKNATGSRREAGGRRKDGSCFPLEWYVGKVDINGEPLFAATLHDITERKQAEQECMTLLEGNRFLIHKSLAVQEEERRNLARELHDELGQCTTAIQADAEIIHELSRQRDSKIETSAAAILNVSARIYDVVHSMMQRLRPSVLDDLGLVAALEEEVEAWRNRHADVNCRFITSGDLSSLGEAINITVYRIVQESLTNVARHAEASEVVIRLTCVMDTAPPHLLLSISDNGKGTGPDTRGRGLGLIGMRERVEALDGCLTIHSGPGEGMTIEASIPVSETVT</sequence>
<evidence type="ECO:0000256" key="3">
    <source>
        <dbReference type="ARBA" id="ARBA00004370"/>
    </source>
</evidence>
<dbReference type="Gene3D" id="1.20.5.1930">
    <property type="match status" value="1"/>
</dbReference>
<dbReference type="GO" id="GO:0016020">
    <property type="term" value="C:membrane"/>
    <property type="evidence" value="ECO:0007669"/>
    <property type="project" value="UniProtKB-SubCell"/>
</dbReference>
<comment type="subcellular location">
    <subcellularLocation>
        <location evidence="4">Cytoplasm</location>
    </subcellularLocation>
    <subcellularLocation>
        <location evidence="3">Membrane</location>
    </subcellularLocation>
</comment>
<keyword evidence="11" id="KW-0479">Metal-binding</keyword>
<evidence type="ECO:0000256" key="18">
    <source>
        <dbReference type="ARBA" id="ARBA00024827"/>
    </source>
</evidence>
<evidence type="ECO:0000256" key="11">
    <source>
        <dbReference type="ARBA" id="ARBA00022723"/>
    </source>
</evidence>
<keyword evidence="20" id="KW-1133">Transmembrane helix</keyword>
<dbReference type="Proteomes" id="UP000295707">
    <property type="component" value="Unassembled WGS sequence"/>
</dbReference>
<dbReference type="InterPro" id="IPR036890">
    <property type="entry name" value="HATPase_C_sf"/>
</dbReference>
<evidence type="ECO:0000256" key="4">
    <source>
        <dbReference type="ARBA" id="ARBA00004496"/>
    </source>
</evidence>
<keyword evidence="12" id="KW-0547">Nucleotide-binding</keyword>
<dbReference type="Pfam" id="PF07730">
    <property type="entry name" value="HisKA_3"/>
    <property type="match status" value="1"/>
</dbReference>
<dbReference type="GO" id="GO:0046872">
    <property type="term" value="F:metal ion binding"/>
    <property type="evidence" value="ECO:0007669"/>
    <property type="project" value="UniProtKB-KW"/>
</dbReference>
<keyword evidence="9" id="KW-0597">Phosphoprotein</keyword>
<dbReference type="PROSITE" id="PS50109">
    <property type="entry name" value="HIS_KIN"/>
    <property type="match status" value="1"/>
</dbReference>
<dbReference type="GO" id="GO:0000155">
    <property type="term" value="F:phosphorelay sensor kinase activity"/>
    <property type="evidence" value="ECO:0007669"/>
    <property type="project" value="InterPro"/>
</dbReference>
<protein>
    <recommendedName>
        <fullName evidence="6">Oxygen sensor histidine kinase NreB</fullName>
        <ecNumber evidence="5">2.7.13.3</ecNumber>
    </recommendedName>
    <alternativeName>
        <fullName evidence="19">Nitrogen regulation protein B</fullName>
    </alternativeName>
</protein>
<name>A0A4V2PGW2_9GAMM</name>
<evidence type="ECO:0000256" key="15">
    <source>
        <dbReference type="ARBA" id="ARBA00023004"/>
    </source>
</evidence>
<dbReference type="InterPro" id="IPR004358">
    <property type="entry name" value="Sig_transdc_His_kin-like_C"/>
</dbReference>
<evidence type="ECO:0000259" key="22">
    <source>
        <dbReference type="PROSITE" id="PS50112"/>
    </source>
</evidence>
<dbReference type="GO" id="GO:0005524">
    <property type="term" value="F:ATP binding"/>
    <property type="evidence" value="ECO:0007669"/>
    <property type="project" value="UniProtKB-KW"/>
</dbReference>
<dbReference type="Gene3D" id="6.10.340.10">
    <property type="match status" value="1"/>
</dbReference>
<dbReference type="SUPFAM" id="SSF158472">
    <property type="entry name" value="HAMP domain-like"/>
    <property type="match status" value="1"/>
</dbReference>
<keyword evidence="15" id="KW-0408">Iron</keyword>
<dbReference type="InterPro" id="IPR003660">
    <property type="entry name" value="HAMP_dom"/>
</dbReference>
<dbReference type="SMART" id="SM00387">
    <property type="entry name" value="HATPase_c"/>
    <property type="match status" value="1"/>
</dbReference>
<evidence type="ECO:0000256" key="19">
    <source>
        <dbReference type="ARBA" id="ARBA00030800"/>
    </source>
</evidence>
<dbReference type="Pfam" id="PF02518">
    <property type="entry name" value="HATPase_c"/>
    <property type="match status" value="1"/>
</dbReference>
<gene>
    <name evidence="24" type="ORF">DFR30_1624</name>
</gene>
<dbReference type="RefSeq" id="WP_132972156.1">
    <property type="nucleotide sequence ID" value="NZ_SMFX01000001.1"/>
</dbReference>
<evidence type="ECO:0000256" key="12">
    <source>
        <dbReference type="ARBA" id="ARBA00022741"/>
    </source>
</evidence>
<evidence type="ECO:0000256" key="7">
    <source>
        <dbReference type="ARBA" id="ARBA00022485"/>
    </source>
</evidence>
<dbReference type="InterPro" id="IPR050482">
    <property type="entry name" value="Sensor_HK_TwoCompSys"/>
</dbReference>
<proteinExistence type="predicted"/>
<keyword evidence="20" id="KW-0812">Transmembrane</keyword>
<dbReference type="PANTHER" id="PTHR24421:SF10">
    <property type="entry name" value="NITRATE_NITRITE SENSOR PROTEIN NARQ"/>
    <property type="match status" value="1"/>
</dbReference>
<keyword evidence="14" id="KW-0067">ATP-binding</keyword>
<organism evidence="24 25">
    <name type="scientific">Thiogranum longum</name>
    <dbReference type="NCBI Taxonomy" id="1537524"/>
    <lineage>
        <taxon>Bacteria</taxon>
        <taxon>Pseudomonadati</taxon>
        <taxon>Pseudomonadota</taxon>
        <taxon>Gammaproteobacteria</taxon>
        <taxon>Chromatiales</taxon>
        <taxon>Ectothiorhodospiraceae</taxon>
        <taxon>Thiogranum</taxon>
    </lineage>
</organism>
<dbReference type="PROSITE" id="PS50112">
    <property type="entry name" value="PAS"/>
    <property type="match status" value="1"/>
</dbReference>
<dbReference type="InterPro" id="IPR005467">
    <property type="entry name" value="His_kinase_dom"/>
</dbReference>
<dbReference type="PRINTS" id="PR00344">
    <property type="entry name" value="BCTRLSENSOR"/>
</dbReference>
<dbReference type="GO" id="GO:0051539">
    <property type="term" value="F:4 iron, 4 sulfur cluster binding"/>
    <property type="evidence" value="ECO:0007669"/>
    <property type="project" value="UniProtKB-KW"/>
</dbReference>
<keyword evidence="13" id="KW-0418">Kinase</keyword>
<evidence type="ECO:0000256" key="5">
    <source>
        <dbReference type="ARBA" id="ARBA00012438"/>
    </source>
</evidence>
<keyword evidence="10" id="KW-0808">Transferase</keyword>
<dbReference type="NCBIfam" id="TIGR00229">
    <property type="entry name" value="sensory_box"/>
    <property type="match status" value="1"/>
</dbReference>
<evidence type="ECO:0000256" key="16">
    <source>
        <dbReference type="ARBA" id="ARBA00023012"/>
    </source>
</evidence>
<dbReference type="InterPro" id="IPR011712">
    <property type="entry name" value="Sig_transdc_His_kin_sub3_dim/P"/>
</dbReference>
<dbReference type="Gene3D" id="3.30.565.10">
    <property type="entry name" value="Histidine kinase-like ATPase, C-terminal domain"/>
    <property type="match status" value="1"/>
</dbReference>
<dbReference type="InterPro" id="IPR003594">
    <property type="entry name" value="HATPase_dom"/>
</dbReference>
<feature type="transmembrane region" description="Helical" evidence="20">
    <location>
        <begin position="12"/>
        <end position="35"/>
    </location>
</feature>
<comment type="caution">
    <text evidence="24">The sequence shown here is derived from an EMBL/GenBank/DDBJ whole genome shotgun (WGS) entry which is preliminary data.</text>
</comment>
<dbReference type="EC" id="2.7.13.3" evidence="5"/>
<dbReference type="OrthoDB" id="9811306at2"/>
<keyword evidence="7" id="KW-0004">4Fe-4S</keyword>
<feature type="domain" description="PAS" evidence="22">
    <location>
        <begin position="236"/>
        <end position="280"/>
    </location>
</feature>
<evidence type="ECO:0000256" key="10">
    <source>
        <dbReference type="ARBA" id="ARBA00022679"/>
    </source>
</evidence>
<dbReference type="GO" id="GO:0046983">
    <property type="term" value="F:protein dimerization activity"/>
    <property type="evidence" value="ECO:0007669"/>
    <property type="project" value="InterPro"/>
</dbReference>
<evidence type="ECO:0000259" key="21">
    <source>
        <dbReference type="PROSITE" id="PS50109"/>
    </source>
</evidence>
<dbReference type="Pfam" id="PF00672">
    <property type="entry name" value="HAMP"/>
    <property type="match status" value="1"/>
</dbReference>
<keyword evidence="17" id="KW-0411">Iron-sulfur</keyword>
<evidence type="ECO:0000256" key="6">
    <source>
        <dbReference type="ARBA" id="ARBA00017322"/>
    </source>
</evidence>
<dbReference type="CDD" id="cd06225">
    <property type="entry name" value="HAMP"/>
    <property type="match status" value="1"/>
</dbReference>
<feature type="domain" description="HAMP" evidence="23">
    <location>
        <begin position="179"/>
        <end position="231"/>
    </location>
</feature>
<keyword evidence="16" id="KW-0902">Two-component regulatory system</keyword>
<dbReference type="PROSITE" id="PS50885">
    <property type="entry name" value="HAMP"/>
    <property type="match status" value="1"/>
</dbReference>
<evidence type="ECO:0000259" key="23">
    <source>
        <dbReference type="PROSITE" id="PS50885"/>
    </source>
</evidence>
<dbReference type="PANTHER" id="PTHR24421">
    <property type="entry name" value="NITRATE/NITRITE SENSOR PROTEIN NARX-RELATED"/>
    <property type="match status" value="1"/>
</dbReference>
<dbReference type="SMART" id="SM00304">
    <property type="entry name" value="HAMP"/>
    <property type="match status" value="1"/>
</dbReference>
<evidence type="ECO:0000256" key="20">
    <source>
        <dbReference type="SAM" id="Phobius"/>
    </source>
</evidence>
<reference evidence="24 25" key="1">
    <citation type="submission" date="2019-03" db="EMBL/GenBank/DDBJ databases">
        <title>Genomic Encyclopedia of Type Strains, Phase IV (KMG-IV): sequencing the most valuable type-strain genomes for metagenomic binning, comparative biology and taxonomic classification.</title>
        <authorList>
            <person name="Goeker M."/>
        </authorList>
    </citation>
    <scope>NUCLEOTIDE SEQUENCE [LARGE SCALE GENOMIC DNA]</scope>
    <source>
        <strain evidence="24 25">DSM 19610</strain>
    </source>
</reference>
<dbReference type="SMART" id="SM00091">
    <property type="entry name" value="PAS"/>
    <property type="match status" value="1"/>
</dbReference>
<evidence type="ECO:0000313" key="24">
    <source>
        <dbReference type="EMBL" id="TCK18346.1"/>
    </source>
</evidence>
<keyword evidence="25" id="KW-1185">Reference proteome</keyword>
<dbReference type="Gene3D" id="3.30.450.20">
    <property type="entry name" value="PAS domain"/>
    <property type="match status" value="1"/>
</dbReference>
<dbReference type="AlphaFoldDB" id="A0A4V2PGW2"/>
<dbReference type="SUPFAM" id="SSF55874">
    <property type="entry name" value="ATPase domain of HSP90 chaperone/DNA topoisomerase II/histidine kinase"/>
    <property type="match status" value="1"/>
</dbReference>